<reference evidence="1" key="1">
    <citation type="submission" date="2020-11" db="EMBL/GenBank/DDBJ databases">
        <authorList>
            <person name="Konstantinou D."/>
            <person name="Gkelis S."/>
            <person name="Popin R."/>
            <person name="Fewer D."/>
            <person name="Sivonen K."/>
        </authorList>
    </citation>
    <scope>NUCLEOTIDE SEQUENCE</scope>
    <source>
        <strain evidence="1">TAU-MAC 1115</strain>
    </source>
</reference>
<reference evidence="1" key="2">
    <citation type="journal article" date="2021" name="Mar. Drugs">
        <title>Genome Reduction and Secondary Metabolism of the Marine Sponge-Associated Cyanobacterium Leptothoe.</title>
        <authorList>
            <person name="Konstantinou D."/>
            <person name="Popin R.V."/>
            <person name="Fewer D.P."/>
            <person name="Sivonen K."/>
            <person name="Gkelis S."/>
        </authorList>
    </citation>
    <scope>NUCLEOTIDE SEQUENCE</scope>
    <source>
        <strain evidence="1">TAU-MAC 1115</strain>
    </source>
</reference>
<dbReference type="EMBL" id="JADOES010000077">
    <property type="protein sequence ID" value="MBT9318042.1"/>
    <property type="molecule type" value="Genomic_DNA"/>
</dbReference>
<comment type="caution">
    <text evidence="1">The sequence shown here is derived from an EMBL/GenBank/DDBJ whole genome shotgun (WGS) entry which is preliminary data.</text>
</comment>
<accession>A0A947GN41</accession>
<evidence type="ECO:0000313" key="2">
    <source>
        <dbReference type="Proteomes" id="UP000717364"/>
    </source>
</evidence>
<organism evidence="1 2">
    <name type="scientific">Leptothoe spongobia TAU-MAC 1115</name>
    <dbReference type="NCBI Taxonomy" id="1967444"/>
    <lineage>
        <taxon>Bacteria</taxon>
        <taxon>Bacillati</taxon>
        <taxon>Cyanobacteriota</taxon>
        <taxon>Cyanophyceae</taxon>
        <taxon>Nodosilineales</taxon>
        <taxon>Cymatolegaceae</taxon>
        <taxon>Leptothoe</taxon>
        <taxon>Leptothoe spongobia</taxon>
    </lineage>
</organism>
<sequence length="117" mass="12831">MQGVAEVELLLQLWGSNRLDDVMSHGHVVAGVTGCVVAGGKGFKAQSLVHQYTSDDVSTALTVMLERHKDHAVSLVCRYLLGWTEDRLARVLSCTIPRMTTHLLTAEELFLAVLLND</sequence>
<keyword evidence="2" id="KW-1185">Reference proteome</keyword>
<gene>
    <name evidence="1" type="ORF">IXB50_21755</name>
</gene>
<evidence type="ECO:0000313" key="1">
    <source>
        <dbReference type="EMBL" id="MBT9318042.1"/>
    </source>
</evidence>
<dbReference type="Proteomes" id="UP000717364">
    <property type="component" value="Unassembled WGS sequence"/>
</dbReference>
<dbReference type="RefSeq" id="WP_215611104.1">
    <property type="nucleotide sequence ID" value="NZ_JADOES010000077.1"/>
</dbReference>
<name>A0A947GN41_9CYAN</name>
<dbReference type="AlphaFoldDB" id="A0A947GN41"/>
<protein>
    <submittedName>
        <fullName evidence="1">Uncharacterized protein</fullName>
    </submittedName>
</protein>
<proteinExistence type="predicted"/>